<accession>A0A077ZMR7</accession>
<keyword evidence="3" id="KW-1185">Reference proteome</keyword>
<gene>
    <name evidence="2" type="ORF">TTRE_0000946201</name>
</gene>
<evidence type="ECO:0000256" key="1">
    <source>
        <dbReference type="SAM" id="MobiDB-lite"/>
    </source>
</evidence>
<feature type="compositionally biased region" description="Basic and acidic residues" evidence="1">
    <location>
        <begin position="42"/>
        <end position="60"/>
    </location>
</feature>
<reference evidence="2" key="1">
    <citation type="submission" date="2014-01" db="EMBL/GenBank/DDBJ databases">
        <authorList>
            <person name="Aslett M."/>
        </authorList>
    </citation>
    <scope>NUCLEOTIDE SEQUENCE</scope>
</reference>
<name>A0A077ZMR7_TRITR</name>
<dbReference type="EMBL" id="HG807744">
    <property type="protein sequence ID" value="CDW61043.1"/>
    <property type="molecule type" value="Genomic_DNA"/>
</dbReference>
<organism evidence="2 3">
    <name type="scientific">Trichuris trichiura</name>
    <name type="common">Whipworm</name>
    <name type="synonym">Trichocephalus trichiurus</name>
    <dbReference type="NCBI Taxonomy" id="36087"/>
    <lineage>
        <taxon>Eukaryota</taxon>
        <taxon>Metazoa</taxon>
        <taxon>Ecdysozoa</taxon>
        <taxon>Nematoda</taxon>
        <taxon>Enoplea</taxon>
        <taxon>Dorylaimia</taxon>
        <taxon>Trichinellida</taxon>
        <taxon>Trichuridae</taxon>
        <taxon>Trichuris</taxon>
    </lineage>
</organism>
<protein>
    <submittedName>
        <fullName evidence="2">Uncharacterized protein</fullName>
    </submittedName>
</protein>
<dbReference type="Proteomes" id="UP000030665">
    <property type="component" value="Unassembled WGS sequence"/>
</dbReference>
<dbReference type="OrthoDB" id="4096362at2759"/>
<dbReference type="AlphaFoldDB" id="A0A077ZMR7"/>
<proteinExistence type="predicted"/>
<feature type="region of interest" description="Disordered" evidence="1">
    <location>
        <begin position="1"/>
        <end position="20"/>
    </location>
</feature>
<evidence type="ECO:0000313" key="2">
    <source>
        <dbReference type="EMBL" id="CDW61043.1"/>
    </source>
</evidence>
<feature type="region of interest" description="Disordered" evidence="1">
    <location>
        <begin position="35"/>
        <end position="69"/>
    </location>
</feature>
<reference evidence="2" key="2">
    <citation type="submission" date="2014-03" db="EMBL/GenBank/DDBJ databases">
        <title>The whipworm genome and dual-species transcriptomics of an intimate host-pathogen interaction.</title>
        <authorList>
            <person name="Foth B.J."/>
            <person name="Tsai I.J."/>
            <person name="Reid A.J."/>
            <person name="Bancroft A.J."/>
            <person name="Nichol S."/>
            <person name="Tracey A."/>
            <person name="Holroyd N."/>
            <person name="Cotton J.A."/>
            <person name="Stanley E.J."/>
            <person name="Zarowiecki M."/>
            <person name="Liu J.Z."/>
            <person name="Huckvale T."/>
            <person name="Cooper P.J."/>
            <person name="Grencis R.K."/>
            <person name="Berriman M."/>
        </authorList>
    </citation>
    <scope>NUCLEOTIDE SEQUENCE [LARGE SCALE GENOMIC DNA]</scope>
</reference>
<sequence>MKALLEGDATGPIGVGAKARGKPFSFTEAIQLHESLSGAAARRHDSSEVQDDKTQKDKSSNGKPSEISV</sequence>
<evidence type="ECO:0000313" key="3">
    <source>
        <dbReference type="Proteomes" id="UP000030665"/>
    </source>
</evidence>